<dbReference type="Pfam" id="PF12705">
    <property type="entry name" value="PDDEXK_1"/>
    <property type="match status" value="1"/>
</dbReference>
<protein>
    <submittedName>
        <fullName evidence="2">PD-(D/E)XK nuclease family protein</fullName>
    </submittedName>
</protein>
<organism evidence="2 3">
    <name type="scientific">Sulfuriroseicoccus oceanibius</name>
    <dbReference type="NCBI Taxonomy" id="2707525"/>
    <lineage>
        <taxon>Bacteria</taxon>
        <taxon>Pseudomonadati</taxon>
        <taxon>Verrucomicrobiota</taxon>
        <taxon>Verrucomicrobiia</taxon>
        <taxon>Verrucomicrobiales</taxon>
        <taxon>Verrucomicrobiaceae</taxon>
        <taxon>Sulfuriroseicoccus</taxon>
    </lineage>
</organism>
<dbReference type="InterPro" id="IPR003093">
    <property type="entry name" value="Bcl2_BH4"/>
</dbReference>
<gene>
    <name evidence="2" type="ORF">G3M56_007425</name>
</gene>
<dbReference type="EMBL" id="CP066776">
    <property type="protein sequence ID" value="QQL43735.1"/>
    <property type="molecule type" value="Genomic_DNA"/>
</dbReference>
<name>A0A6B3L059_9BACT</name>
<evidence type="ECO:0000313" key="2">
    <source>
        <dbReference type="EMBL" id="QQL43735.1"/>
    </source>
</evidence>
<dbReference type="InterPro" id="IPR011335">
    <property type="entry name" value="Restrct_endonuc-II-like"/>
</dbReference>
<evidence type="ECO:0000313" key="3">
    <source>
        <dbReference type="Proteomes" id="UP000475117"/>
    </source>
</evidence>
<accession>A0A6B3L059</accession>
<dbReference type="InterPro" id="IPR011604">
    <property type="entry name" value="PDDEXK-like_dom_sf"/>
</dbReference>
<evidence type="ECO:0000259" key="1">
    <source>
        <dbReference type="PROSITE" id="PS50063"/>
    </source>
</evidence>
<dbReference type="AlphaFoldDB" id="A0A6B3L059"/>
<dbReference type="PROSITE" id="PS50063">
    <property type="entry name" value="BH4_2"/>
    <property type="match status" value="1"/>
</dbReference>
<dbReference type="SUPFAM" id="SSF52980">
    <property type="entry name" value="Restriction endonuclease-like"/>
    <property type="match status" value="1"/>
</dbReference>
<dbReference type="RefSeq" id="WP_164361637.1">
    <property type="nucleotide sequence ID" value="NZ_CP066776.1"/>
</dbReference>
<proteinExistence type="predicted"/>
<dbReference type="KEGG" id="soa:G3M56_007425"/>
<feature type="domain" description="Apoptosis regulator Bcl-2 family BH4" evidence="1">
    <location>
        <begin position="82"/>
        <end position="101"/>
    </location>
</feature>
<dbReference type="Proteomes" id="UP000475117">
    <property type="component" value="Chromosome"/>
</dbReference>
<sequence>MIQPVALKEPPATVEESGALDYISASRLKMFSECRLKFYFRYVAGIVKPPVPALFVGTAVHAVLQQWNLRRWRGEPADVDTLRGFFADYWQSEAAQRGIDWQGEEDKFRDQAWRVLCHYLEQTPIPLDERPEAVEVKVERDFIAAGLPPLVGVIDLVRSGGRIVDFKTAARAPDAQMAEHLNEIQLCCYAVLYREATGHEEGGMEIHHLVKTKQPKLAVTTLAPMSNDQARRLMKMIVSYVRGVQGEDFVPCPGQHCAWCDYRTECRNWH</sequence>
<dbReference type="Gene3D" id="3.90.320.10">
    <property type="match status" value="1"/>
</dbReference>
<reference evidence="2 3" key="1">
    <citation type="submission" date="2020-12" db="EMBL/GenBank/DDBJ databases">
        <title>Sulforoseuscoccus oceanibium gen. nov., sp. nov., a representative of the phylum Verrucomicrobia with special cytoplasmic membrane, and proposal of Sulforoseuscoccusaceae fam. nov.</title>
        <authorList>
            <person name="Xi F."/>
        </authorList>
    </citation>
    <scope>NUCLEOTIDE SEQUENCE [LARGE SCALE GENOMIC DNA]</scope>
    <source>
        <strain evidence="2 3">T37</strain>
    </source>
</reference>
<dbReference type="InterPro" id="IPR038726">
    <property type="entry name" value="PDDEXK_AddAB-type"/>
</dbReference>
<keyword evidence="3" id="KW-1185">Reference proteome</keyword>